<dbReference type="EMBL" id="JAWDID010000073">
    <property type="protein sequence ID" value="MDU0343542.1"/>
    <property type="molecule type" value="Genomic_DNA"/>
</dbReference>
<accession>A0ABU3SGN7</accession>
<dbReference type="RefSeq" id="WP_316021249.1">
    <property type="nucleotide sequence ID" value="NZ_JAWDID010000073.1"/>
</dbReference>
<proteinExistence type="predicted"/>
<organism evidence="1 2">
    <name type="scientific">Bosea rubneri</name>
    <dbReference type="NCBI Taxonomy" id="3075434"/>
    <lineage>
        <taxon>Bacteria</taxon>
        <taxon>Pseudomonadati</taxon>
        <taxon>Pseudomonadota</taxon>
        <taxon>Alphaproteobacteria</taxon>
        <taxon>Hyphomicrobiales</taxon>
        <taxon>Boseaceae</taxon>
        <taxon>Bosea</taxon>
    </lineage>
</organism>
<comment type="caution">
    <text evidence="1">The sequence shown here is derived from an EMBL/GenBank/DDBJ whole genome shotgun (WGS) entry which is preliminary data.</text>
</comment>
<dbReference type="Proteomes" id="UP001254257">
    <property type="component" value="Unassembled WGS sequence"/>
</dbReference>
<gene>
    <name evidence="1" type="ORF">RKE40_26950</name>
</gene>
<name>A0ABU3SGN7_9HYPH</name>
<keyword evidence="2" id="KW-1185">Reference proteome</keyword>
<evidence type="ECO:0000313" key="2">
    <source>
        <dbReference type="Proteomes" id="UP001254257"/>
    </source>
</evidence>
<sequence>MPFASAAHAEARFRLSLAWVTPIVEPRPHDRLVQTSFIVTLADKGKVTEAVTRTTGRRRQSVSMQEREADLGDELGGRSGAQWRVLNESTLVRVAARPSHTFAIWLRTDGSRSCTVSLEWRLKPGFTVFEGRSRRGREPRFFTQPRVEAATCEVL</sequence>
<reference evidence="1 2" key="1">
    <citation type="submission" date="2023-09" db="EMBL/GenBank/DDBJ databases">
        <title>Whole genome shotgun sequencing (WGS) of Bosea sp. ZW T0_25, isolated from stored onions (Allium cepa).</title>
        <authorList>
            <person name="Stoll D.A."/>
            <person name="Huch M."/>
        </authorList>
    </citation>
    <scope>NUCLEOTIDE SEQUENCE [LARGE SCALE GENOMIC DNA]</scope>
    <source>
        <strain evidence="1 2">ZW T0_25</strain>
    </source>
</reference>
<evidence type="ECO:0000313" key="1">
    <source>
        <dbReference type="EMBL" id="MDU0343542.1"/>
    </source>
</evidence>
<protein>
    <submittedName>
        <fullName evidence="1">Uncharacterized protein</fullName>
    </submittedName>
</protein>